<name>A0A2U2X4F3_9FLAO</name>
<evidence type="ECO:0008006" key="3">
    <source>
        <dbReference type="Google" id="ProtNLM"/>
    </source>
</evidence>
<protein>
    <recommendedName>
        <fullName evidence="3">DUF1795 domain-containing protein</fullName>
    </recommendedName>
</protein>
<sequence length="206" mass="23864">MKYSFLFLLACISLASCKQIDANKQIDEGEFKKNTYTSNELGWTIKIPEGWKITSREQNEKFEKKGLEAMEDLVDGEIDVSQLKDLIGFQKNQFNMFQSNTEPFKEEYDGEWEENNALIKALIFNTYQNQGIKVDSSKTTSSRIGGLNFETYKFTIYAPNGDVILNQIMYSRLINELSFGVNINYNNEADKNEMLSSWKKSKFKKK</sequence>
<keyword evidence="2" id="KW-1185">Reference proteome</keyword>
<dbReference type="PROSITE" id="PS51257">
    <property type="entry name" value="PROKAR_LIPOPROTEIN"/>
    <property type="match status" value="1"/>
</dbReference>
<evidence type="ECO:0000313" key="1">
    <source>
        <dbReference type="EMBL" id="PWH82663.1"/>
    </source>
</evidence>
<reference evidence="2" key="1">
    <citation type="submission" date="2018-05" db="EMBL/GenBank/DDBJ databases">
        <title>Algibacter marinivivus sp. nov., isolated from sample around a algae.</title>
        <authorList>
            <person name="Lu D."/>
        </authorList>
    </citation>
    <scope>NUCLEOTIDE SEQUENCE [LARGE SCALE GENOMIC DNA]</scope>
    <source>
        <strain evidence="2">ZY111</strain>
    </source>
</reference>
<accession>A0A2U2X4F3</accession>
<dbReference type="RefSeq" id="WP_146191818.1">
    <property type="nucleotide sequence ID" value="NZ_QFRI01000002.1"/>
</dbReference>
<comment type="caution">
    <text evidence="1">The sequence shown here is derived from an EMBL/GenBank/DDBJ whole genome shotgun (WGS) entry which is preliminary data.</text>
</comment>
<dbReference type="OrthoDB" id="760490at2"/>
<dbReference type="Proteomes" id="UP000245375">
    <property type="component" value="Unassembled WGS sequence"/>
</dbReference>
<reference evidence="1 2" key="2">
    <citation type="submission" date="2018-05" db="EMBL/GenBank/DDBJ databases">
        <title>Algibacter marinivivus sp. nov., isolated from sample around a algae.</title>
        <authorList>
            <person name="Zhong X."/>
        </authorList>
    </citation>
    <scope>NUCLEOTIDE SEQUENCE [LARGE SCALE GENOMIC DNA]</scope>
    <source>
        <strain evidence="1 2">ZY111</strain>
    </source>
</reference>
<gene>
    <name evidence="1" type="ORF">DIS18_10520</name>
</gene>
<evidence type="ECO:0000313" key="2">
    <source>
        <dbReference type="Proteomes" id="UP000245375"/>
    </source>
</evidence>
<dbReference type="AlphaFoldDB" id="A0A2U2X4F3"/>
<organism evidence="1 2">
    <name type="scientific">Algibacter marinivivus</name>
    <dbReference type="NCBI Taxonomy" id="2100723"/>
    <lineage>
        <taxon>Bacteria</taxon>
        <taxon>Pseudomonadati</taxon>
        <taxon>Bacteroidota</taxon>
        <taxon>Flavobacteriia</taxon>
        <taxon>Flavobacteriales</taxon>
        <taxon>Flavobacteriaceae</taxon>
        <taxon>Algibacter</taxon>
    </lineage>
</organism>
<dbReference type="EMBL" id="QFRI01000002">
    <property type="protein sequence ID" value="PWH82663.1"/>
    <property type="molecule type" value="Genomic_DNA"/>
</dbReference>
<proteinExistence type="predicted"/>
<reference evidence="2" key="3">
    <citation type="submission" date="2018-05" db="EMBL/GenBank/DDBJ databases">
        <authorList>
            <person name="Lu D."/>
        </authorList>
    </citation>
    <scope>NUCLEOTIDE SEQUENCE [LARGE SCALE GENOMIC DNA]</scope>
    <source>
        <strain evidence="2">ZY111</strain>
    </source>
</reference>